<feature type="transmembrane region" description="Helical" evidence="11">
    <location>
        <begin position="20"/>
        <end position="41"/>
    </location>
</feature>
<comment type="similarity">
    <text evidence="2 11 12">Belongs to the ATPase A chain family.</text>
</comment>
<evidence type="ECO:0000256" key="12">
    <source>
        <dbReference type="RuleBase" id="RU000483"/>
    </source>
</evidence>
<dbReference type="AlphaFoldDB" id="A0A940PHS9"/>
<evidence type="ECO:0000313" key="14">
    <source>
        <dbReference type="Proteomes" id="UP000674938"/>
    </source>
</evidence>
<evidence type="ECO:0000256" key="2">
    <source>
        <dbReference type="ARBA" id="ARBA00006810"/>
    </source>
</evidence>
<feature type="transmembrane region" description="Helical" evidence="11">
    <location>
        <begin position="169"/>
        <end position="193"/>
    </location>
</feature>
<dbReference type="NCBIfam" id="TIGR01131">
    <property type="entry name" value="ATP_synt_6_or_A"/>
    <property type="match status" value="1"/>
</dbReference>
<dbReference type="PANTHER" id="PTHR42823">
    <property type="entry name" value="ATP SYNTHASE SUBUNIT A, CHLOROPLASTIC"/>
    <property type="match status" value="1"/>
</dbReference>
<dbReference type="EMBL" id="JAEEGA010000023">
    <property type="protein sequence ID" value="MBP1044178.1"/>
    <property type="molecule type" value="Genomic_DNA"/>
</dbReference>
<keyword evidence="10 11" id="KW-0066">ATP synthesis</keyword>
<keyword evidence="14" id="KW-1185">Reference proteome</keyword>
<dbReference type="HAMAP" id="MF_01393">
    <property type="entry name" value="ATP_synth_a_bact"/>
    <property type="match status" value="1"/>
</dbReference>
<dbReference type="InterPro" id="IPR045082">
    <property type="entry name" value="ATP_syn_F0_a_bact/chloroplast"/>
</dbReference>
<dbReference type="PRINTS" id="PR00123">
    <property type="entry name" value="ATPASEA"/>
</dbReference>
<keyword evidence="7 11" id="KW-1133">Transmembrane helix</keyword>
<evidence type="ECO:0000256" key="8">
    <source>
        <dbReference type="ARBA" id="ARBA00023065"/>
    </source>
</evidence>
<keyword evidence="5 11" id="KW-0812">Transmembrane</keyword>
<dbReference type="PANTHER" id="PTHR42823:SF3">
    <property type="entry name" value="ATP SYNTHASE SUBUNIT A, CHLOROPLASTIC"/>
    <property type="match status" value="1"/>
</dbReference>
<dbReference type="GO" id="GO:0042777">
    <property type="term" value="P:proton motive force-driven plasma membrane ATP synthesis"/>
    <property type="evidence" value="ECO:0007669"/>
    <property type="project" value="TreeGrafter"/>
</dbReference>
<feature type="transmembrane region" description="Helical" evidence="11">
    <location>
        <begin position="213"/>
        <end position="238"/>
    </location>
</feature>
<evidence type="ECO:0000256" key="9">
    <source>
        <dbReference type="ARBA" id="ARBA00023136"/>
    </source>
</evidence>
<keyword evidence="8 11" id="KW-0406">Ion transport</keyword>
<dbReference type="Proteomes" id="UP000674938">
    <property type="component" value="Unassembled WGS sequence"/>
</dbReference>
<evidence type="ECO:0000256" key="7">
    <source>
        <dbReference type="ARBA" id="ARBA00022989"/>
    </source>
</evidence>
<organism evidence="13 14">
    <name type="scientific">Vagococcus allomyrinae</name>
    <dbReference type="NCBI Taxonomy" id="2794353"/>
    <lineage>
        <taxon>Bacteria</taxon>
        <taxon>Bacillati</taxon>
        <taxon>Bacillota</taxon>
        <taxon>Bacilli</taxon>
        <taxon>Lactobacillales</taxon>
        <taxon>Enterococcaceae</taxon>
        <taxon>Vagococcus</taxon>
    </lineage>
</organism>
<keyword evidence="3 11" id="KW-0813">Transport</keyword>
<dbReference type="PROSITE" id="PS00449">
    <property type="entry name" value="ATPASE_A"/>
    <property type="match status" value="1"/>
</dbReference>
<dbReference type="SUPFAM" id="SSF81336">
    <property type="entry name" value="F1F0 ATP synthase subunit A"/>
    <property type="match status" value="1"/>
</dbReference>
<keyword evidence="6 11" id="KW-0375">Hydrogen ion transport</keyword>
<dbReference type="CDD" id="cd00310">
    <property type="entry name" value="ATP-synt_Fo_a_6"/>
    <property type="match status" value="1"/>
</dbReference>
<comment type="caution">
    <text evidence="13">The sequence shown here is derived from an EMBL/GenBank/DDBJ whole genome shotgun (WGS) entry which is preliminary data.</text>
</comment>
<dbReference type="Gene3D" id="1.20.120.220">
    <property type="entry name" value="ATP synthase, F0 complex, subunit A"/>
    <property type="match status" value="1"/>
</dbReference>
<evidence type="ECO:0000256" key="4">
    <source>
        <dbReference type="ARBA" id="ARBA00022547"/>
    </source>
</evidence>
<evidence type="ECO:0000256" key="5">
    <source>
        <dbReference type="ARBA" id="ARBA00022692"/>
    </source>
</evidence>
<protein>
    <recommendedName>
        <fullName evidence="11 12">ATP synthase subunit a</fullName>
    </recommendedName>
    <alternativeName>
        <fullName evidence="11">ATP synthase F0 sector subunit a</fullName>
    </alternativeName>
    <alternativeName>
        <fullName evidence="11">F-ATPase subunit 6</fullName>
    </alternativeName>
</protein>
<dbReference type="GO" id="GO:0046933">
    <property type="term" value="F:proton-transporting ATP synthase activity, rotational mechanism"/>
    <property type="evidence" value="ECO:0007669"/>
    <property type="project" value="UniProtKB-UniRule"/>
</dbReference>
<dbReference type="NCBIfam" id="NF004479">
    <property type="entry name" value="PRK05815.1-4"/>
    <property type="match status" value="1"/>
</dbReference>
<feature type="transmembrane region" description="Helical" evidence="11">
    <location>
        <begin position="122"/>
        <end position="140"/>
    </location>
</feature>
<keyword evidence="11" id="KW-1003">Cell membrane</keyword>
<dbReference type="GO" id="GO:0005886">
    <property type="term" value="C:plasma membrane"/>
    <property type="evidence" value="ECO:0007669"/>
    <property type="project" value="UniProtKB-SubCell"/>
</dbReference>
<accession>A0A940PHS9</accession>
<dbReference type="InterPro" id="IPR035908">
    <property type="entry name" value="F0_ATP_A_sf"/>
</dbReference>
<proteinExistence type="inferred from homology"/>
<evidence type="ECO:0000256" key="11">
    <source>
        <dbReference type="HAMAP-Rule" id="MF_01393"/>
    </source>
</evidence>
<feature type="transmembrane region" description="Helical" evidence="11">
    <location>
        <begin position="80"/>
        <end position="102"/>
    </location>
</feature>
<reference evidence="13" key="1">
    <citation type="submission" date="2020-12" db="EMBL/GenBank/DDBJ databases">
        <title>Vagococcus allomyrinae sp. nov. and Enterococcus lavae sp. nov., isolated from the larvae of Allomyrina dichotoma.</title>
        <authorList>
            <person name="Lee S.D."/>
        </authorList>
    </citation>
    <scope>NUCLEOTIDE SEQUENCE</scope>
    <source>
        <strain evidence="13">BWB3-3</strain>
    </source>
</reference>
<dbReference type="Pfam" id="PF00119">
    <property type="entry name" value="ATP-synt_A"/>
    <property type="match status" value="1"/>
</dbReference>
<sequence>MEESSWIVRNVLGSGLDVDVTVCLMILLTCAIIFGVVYFCSRNLQLKPTGKQNFLEMVIDFVRKILSDNLPSKEVNNYHLLAFTLFLFILVSNILGLVTKIGMHNPQGEEIVYWKSPTADPLVTLTLAAIVILLTNYFGMKKFGIKGYFQNSFAEPAKFLMPIKLMEEFTNVLTLGLRLYGNIYAGEVLLTLISNLASSKGFLTFIPALPLQMIWIGFSVFIGAIQAFIFVTLSMVYLSHKVVAEH</sequence>
<evidence type="ECO:0000313" key="13">
    <source>
        <dbReference type="EMBL" id="MBP1044178.1"/>
    </source>
</evidence>
<evidence type="ECO:0000256" key="3">
    <source>
        <dbReference type="ARBA" id="ARBA00022448"/>
    </source>
</evidence>
<comment type="subcellular location">
    <subcellularLocation>
        <location evidence="11 12">Cell membrane</location>
        <topology evidence="11 12">Multi-pass membrane protein</topology>
    </subcellularLocation>
    <subcellularLocation>
        <location evidence="1">Membrane</location>
        <topology evidence="1">Multi-pass membrane protein</topology>
    </subcellularLocation>
</comment>
<dbReference type="InterPro" id="IPR023011">
    <property type="entry name" value="ATP_synth_F0_asu_AS"/>
</dbReference>
<evidence type="ECO:0000256" key="1">
    <source>
        <dbReference type="ARBA" id="ARBA00004141"/>
    </source>
</evidence>
<comment type="function">
    <text evidence="11 12">Key component of the proton channel; it plays a direct role in the translocation of protons across the membrane.</text>
</comment>
<gene>
    <name evidence="11 13" type="primary">atpB</name>
    <name evidence="13" type="ORF">I6N95_24520</name>
</gene>
<dbReference type="RefSeq" id="WP_209532434.1">
    <property type="nucleotide sequence ID" value="NZ_JAEEGA010000023.1"/>
</dbReference>
<keyword evidence="9 11" id="KW-0472">Membrane</keyword>
<evidence type="ECO:0000256" key="6">
    <source>
        <dbReference type="ARBA" id="ARBA00022781"/>
    </source>
</evidence>
<dbReference type="GO" id="GO:0045259">
    <property type="term" value="C:proton-transporting ATP synthase complex"/>
    <property type="evidence" value="ECO:0007669"/>
    <property type="project" value="UniProtKB-KW"/>
</dbReference>
<evidence type="ECO:0000256" key="10">
    <source>
        <dbReference type="ARBA" id="ARBA00023310"/>
    </source>
</evidence>
<dbReference type="InterPro" id="IPR000568">
    <property type="entry name" value="ATP_synth_F0_asu"/>
</dbReference>
<name>A0A940PHS9_9ENTE</name>
<keyword evidence="4 11" id="KW-0138">CF(0)</keyword>